<reference evidence="2" key="1">
    <citation type="journal article" date="2018" name="PLoS Negl. Trop. Dis.">
        <title>An insight into the salivary gland and fat body transcriptome of Panstrongylus lignarius (Hemiptera: Heteroptera), the main vector of Chagas disease in Peru.</title>
        <authorList>
            <person name="Nevoa J.C."/>
            <person name="Mendes M.T."/>
            <person name="da Silva M.V."/>
            <person name="Soares S.C."/>
            <person name="Oliveira C.J.F."/>
            <person name="Ribeiro J.M.C."/>
        </authorList>
    </citation>
    <scope>NUCLEOTIDE SEQUENCE</scope>
</reference>
<evidence type="ECO:0000313" key="2">
    <source>
        <dbReference type="EMBL" id="JAW15243.1"/>
    </source>
</evidence>
<sequence length="88" mass="10335">MALLVCILLSLTPSNRKYCDRVKFSKSRFHRKYYIFRCLLSPKKWFLENGLYVRVCDSMAQNRKITESSNLVGIDSTLSAVGYHRIRQ</sequence>
<feature type="chain" id="PRO_5013030752" description="Secreted protein" evidence="1">
    <location>
        <begin position="17"/>
        <end position="88"/>
    </location>
</feature>
<name>A0A224Y3K5_9HEMI</name>
<evidence type="ECO:0000256" key="1">
    <source>
        <dbReference type="SAM" id="SignalP"/>
    </source>
</evidence>
<dbReference type="AlphaFoldDB" id="A0A224Y3K5"/>
<protein>
    <recommendedName>
        <fullName evidence="3">Secreted protein</fullName>
    </recommendedName>
</protein>
<accession>A0A224Y3K5</accession>
<proteinExistence type="predicted"/>
<keyword evidence="1" id="KW-0732">Signal</keyword>
<feature type="signal peptide" evidence="1">
    <location>
        <begin position="1"/>
        <end position="16"/>
    </location>
</feature>
<evidence type="ECO:0008006" key="3">
    <source>
        <dbReference type="Google" id="ProtNLM"/>
    </source>
</evidence>
<dbReference type="EMBL" id="GFTR01001183">
    <property type="protein sequence ID" value="JAW15243.1"/>
    <property type="molecule type" value="Transcribed_RNA"/>
</dbReference>
<organism evidence="2">
    <name type="scientific">Panstrongylus lignarius</name>
    <dbReference type="NCBI Taxonomy" id="156445"/>
    <lineage>
        <taxon>Eukaryota</taxon>
        <taxon>Metazoa</taxon>
        <taxon>Ecdysozoa</taxon>
        <taxon>Arthropoda</taxon>
        <taxon>Hexapoda</taxon>
        <taxon>Insecta</taxon>
        <taxon>Pterygota</taxon>
        <taxon>Neoptera</taxon>
        <taxon>Paraneoptera</taxon>
        <taxon>Hemiptera</taxon>
        <taxon>Heteroptera</taxon>
        <taxon>Panheteroptera</taxon>
        <taxon>Cimicomorpha</taxon>
        <taxon>Reduviidae</taxon>
        <taxon>Triatominae</taxon>
        <taxon>Panstrongylus</taxon>
    </lineage>
</organism>